<reference evidence="2 3" key="1">
    <citation type="submission" date="2024-11" db="EMBL/GenBank/DDBJ databases">
        <title>Adaptive evolution of stress response genes in parasites aligns with host niche diversity.</title>
        <authorList>
            <person name="Hahn C."/>
            <person name="Resl P."/>
        </authorList>
    </citation>
    <scope>NUCLEOTIDE SEQUENCE [LARGE SCALE GENOMIC DNA]</scope>
    <source>
        <strain evidence="2">EGGRZ-B1_66</strain>
        <tissue evidence="2">Body</tissue>
    </source>
</reference>
<keyword evidence="3" id="KW-1185">Reference proteome</keyword>
<feature type="region of interest" description="Disordered" evidence="1">
    <location>
        <begin position="365"/>
        <end position="392"/>
    </location>
</feature>
<evidence type="ECO:0000256" key="1">
    <source>
        <dbReference type="SAM" id="MobiDB-lite"/>
    </source>
</evidence>
<comment type="caution">
    <text evidence="2">The sequence shown here is derived from an EMBL/GenBank/DDBJ whole genome shotgun (WGS) entry which is preliminary data.</text>
</comment>
<proteinExistence type="predicted"/>
<name>A0ABD2PZC7_9PLAT</name>
<organism evidence="2 3">
    <name type="scientific">Cichlidogyrus casuarinus</name>
    <dbReference type="NCBI Taxonomy" id="1844966"/>
    <lineage>
        <taxon>Eukaryota</taxon>
        <taxon>Metazoa</taxon>
        <taxon>Spiralia</taxon>
        <taxon>Lophotrochozoa</taxon>
        <taxon>Platyhelminthes</taxon>
        <taxon>Monogenea</taxon>
        <taxon>Monopisthocotylea</taxon>
        <taxon>Dactylogyridea</taxon>
        <taxon>Ancyrocephalidae</taxon>
        <taxon>Cichlidogyrus</taxon>
    </lineage>
</organism>
<gene>
    <name evidence="2" type="ORF">Ciccas_008623</name>
</gene>
<dbReference type="AlphaFoldDB" id="A0ABD2PZC7"/>
<dbReference type="EMBL" id="JBJKFK010001553">
    <property type="protein sequence ID" value="KAL3312779.1"/>
    <property type="molecule type" value="Genomic_DNA"/>
</dbReference>
<feature type="compositionally biased region" description="Basic and acidic residues" evidence="1">
    <location>
        <begin position="374"/>
        <end position="392"/>
    </location>
</feature>
<dbReference type="Proteomes" id="UP001626550">
    <property type="component" value="Unassembled WGS sequence"/>
</dbReference>
<protein>
    <submittedName>
        <fullName evidence="2">Uncharacterized protein</fullName>
    </submittedName>
</protein>
<evidence type="ECO:0000313" key="3">
    <source>
        <dbReference type="Proteomes" id="UP001626550"/>
    </source>
</evidence>
<accession>A0ABD2PZC7</accession>
<evidence type="ECO:0000313" key="2">
    <source>
        <dbReference type="EMBL" id="KAL3312779.1"/>
    </source>
</evidence>
<sequence>MTGPPSLIRNLLNAISSMEVGPIVQTKQFKSSHQLFSAPTNKGALQLINDRISKIQTESLQKHKDQTYLDELLQSILWLLEADSKNALYLFKWFLNIGFLTDQIRSLIYSCVAKQVSIESNKAAANMEPELEDLLRTYSMAAVAFDFEQGRTLFNKILIPVTMATNNQNASRVTEFILNSMPKWFEDFDNCQHDQMYFVGSKLKEKLGRINGTLSELFTGWISNDGDSRIGLEEGFFRIFKPCLRNCFVGFCNKEVLLFVLDHLVMSASHEKLLEMQLMLELLTSVGVIFMSYLWENGTHAPVNDYAWLSIAEMRSVGIKMPLTYLRNHFYLYFYSHIMERFYDKTGVIKDLTVTQTIDKNQIFNRPSEEQEEGSARGEQEQQRLEDQGRESPKLRQMLDQTNFEIAAWRNLVLFDLSLSVSLERNACETIKRKAAPRGLFQIATYLYIFPILLQIHQVNTKNT</sequence>